<dbReference type="GO" id="GO:0032259">
    <property type="term" value="P:methylation"/>
    <property type="evidence" value="ECO:0007669"/>
    <property type="project" value="UniProtKB-KW"/>
</dbReference>
<dbReference type="InterPro" id="IPR029063">
    <property type="entry name" value="SAM-dependent_MTases_sf"/>
</dbReference>
<dbReference type="GO" id="GO:0005737">
    <property type="term" value="C:cytoplasm"/>
    <property type="evidence" value="ECO:0007669"/>
    <property type="project" value="TreeGrafter"/>
</dbReference>
<evidence type="ECO:0000313" key="2">
    <source>
        <dbReference type="EMBL" id="SFH58353.1"/>
    </source>
</evidence>
<dbReference type="GO" id="GO:0008168">
    <property type="term" value="F:methyltransferase activity"/>
    <property type="evidence" value="ECO:0007669"/>
    <property type="project" value="UniProtKB-KW"/>
</dbReference>
<keyword evidence="2" id="KW-0489">Methyltransferase</keyword>
<proteinExistence type="predicted"/>
<accession>A0A1I3B7S5</accession>
<dbReference type="Pfam" id="PF13679">
    <property type="entry name" value="Methyltransf_32"/>
    <property type="match status" value="1"/>
</dbReference>
<organism evidence="2 3">
    <name type="scientific">Planctomicrobium piriforme</name>
    <dbReference type="NCBI Taxonomy" id="1576369"/>
    <lineage>
        <taxon>Bacteria</taxon>
        <taxon>Pseudomonadati</taxon>
        <taxon>Planctomycetota</taxon>
        <taxon>Planctomycetia</taxon>
        <taxon>Planctomycetales</taxon>
        <taxon>Planctomycetaceae</taxon>
        <taxon>Planctomicrobium</taxon>
    </lineage>
</organism>
<dbReference type="Gene3D" id="3.40.50.150">
    <property type="entry name" value="Vaccinia Virus protein VP39"/>
    <property type="match status" value="1"/>
</dbReference>
<gene>
    <name evidence="2" type="ORF">SAMN05421753_101290</name>
</gene>
<protein>
    <submittedName>
        <fullName evidence="2">Methyltransferase domain-containing protein</fullName>
    </submittedName>
</protein>
<evidence type="ECO:0000259" key="1">
    <source>
        <dbReference type="Pfam" id="PF13679"/>
    </source>
</evidence>
<dbReference type="InterPro" id="IPR025714">
    <property type="entry name" value="Methyltranfer_dom"/>
</dbReference>
<evidence type="ECO:0000313" key="3">
    <source>
        <dbReference type="Proteomes" id="UP000199518"/>
    </source>
</evidence>
<sequence length="385" mass="42796">MPHEFLDQFRQAVETGALASLVLARPRRDRKLEPRKQTVRPVVIRNEPRLQWEQQFERQQTHLNLTLDESLARAESLLGPVYQDAVLFTATADITARVTPEGVRIQRKPPSQLPQAAPAHDRRKEHLIPEGVPCLFLVELDVMTQDGKVKQSRQKKFRQINRYLEIVNDIVPELPAEGEIRVVDFGCGLSYLTFALHHLLHVIHGRDVALLGIDQNEHVIQRCRQIAAKLKLTGLEFRSGKISAAESVGRVDLAVSLHACDTATDHALAFAVNSQAAVVLAAPCCQHELSTKIDSPAMEGILRHGVLKERVSAMATDALRAAALEVAGYRTQVIEFIDLEHTPKNLLIRAVRRQKPSPEAAARYAGLKAFLGVETLACDAIVQGR</sequence>
<dbReference type="PANTHER" id="PTHR13369">
    <property type="match status" value="1"/>
</dbReference>
<dbReference type="STRING" id="1576369.SAMN05421753_101290"/>
<reference evidence="3" key="1">
    <citation type="submission" date="2016-10" db="EMBL/GenBank/DDBJ databases">
        <authorList>
            <person name="Varghese N."/>
            <person name="Submissions S."/>
        </authorList>
    </citation>
    <scope>NUCLEOTIDE SEQUENCE [LARGE SCALE GENOMIC DNA]</scope>
    <source>
        <strain evidence="3">DSM 26348</strain>
    </source>
</reference>
<keyword evidence="3" id="KW-1185">Reference proteome</keyword>
<feature type="domain" description="Methyltransferase" evidence="1">
    <location>
        <begin position="155"/>
        <end position="291"/>
    </location>
</feature>
<dbReference type="AlphaFoldDB" id="A0A1I3B7S5"/>
<dbReference type="CDD" id="cd02440">
    <property type="entry name" value="AdoMet_MTases"/>
    <property type="match status" value="1"/>
</dbReference>
<dbReference type="PANTHER" id="PTHR13369:SF3">
    <property type="entry name" value="METHYLTRANSFERASE DOMAIN-CONTAINING PROTEIN"/>
    <property type="match status" value="1"/>
</dbReference>
<dbReference type="Proteomes" id="UP000199518">
    <property type="component" value="Unassembled WGS sequence"/>
</dbReference>
<name>A0A1I3B7S5_9PLAN</name>
<keyword evidence="2" id="KW-0808">Transferase</keyword>
<dbReference type="EMBL" id="FOQD01000001">
    <property type="protein sequence ID" value="SFH58353.1"/>
    <property type="molecule type" value="Genomic_DNA"/>
</dbReference>
<dbReference type="SUPFAM" id="SSF53335">
    <property type="entry name" value="S-adenosyl-L-methionine-dependent methyltransferases"/>
    <property type="match status" value="1"/>
</dbReference>